<dbReference type="HOGENOM" id="CLU_009583_2_0_11"/>
<evidence type="ECO:0000256" key="2">
    <source>
        <dbReference type="ARBA" id="ARBA00022679"/>
    </source>
</evidence>
<dbReference type="Pfam" id="PF00534">
    <property type="entry name" value="Glycos_transf_1"/>
    <property type="match status" value="1"/>
</dbReference>
<dbReference type="InterPro" id="IPR050194">
    <property type="entry name" value="Glycosyltransferase_grp1"/>
</dbReference>
<dbReference type="AlphaFoldDB" id="S4XGH2"/>
<proteinExistence type="predicted"/>
<reference evidence="5 6" key="1">
    <citation type="submission" date="2012-06" db="EMBL/GenBank/DDBJ databases">
        <title>Complete genome sequence of Corynebacterium terpenotabidum Y-11 (=DSM 44721).</title>
        <authorList>
            <person name="Ruckert C."/>
            <person name="Albersmeier A."/>
            <person name="Al-Dilaimi A."/>
            <person name="Szczepanowski R."/>
            <person name="Kalinowski J."/>
        </authorList>
    </citation>
    <scope>NUCLEOTIDE SEQUENCE [LARGE SCALE GENOMIC DNA]</scope>
    <source>
        <strain evidence="5 6">Y-11</strain>
    </source>
</reference>
<dbReference type="Pfam" id="PF13439">
    <property type="entry name" value="Glyco_transf_4"/>
    <property type="match status" value="1"/>
</dbReference>
<dbReference type="EMBL" id="CP003696">
    <property type="protein sequence ID" value="AGP31636.1"/>
    <property type="molecule type" value="Genomic_DNA"/>
</dbReference>
<dbReference type="GO" id="GO:0016758">
    <property type="term" value="F:hexosyltransferase activity"/>
    <property type="evidence" value="ECO:0007669"/>
    <property type="project" value="TreeGrafter"/>
</dbReference>
<dbReference type="PATRIC" id="fig|1200352.3.peg.2035"/>
<organism evidence="5 6">
    <name type="scientific">Corynebacterium terpenotabidum Y-11</name>
    <dbReference type="NCBI Taxonomy" id="1200352"/>
    <lineage>
        <taxon>Bacteria</taxon>
        <taxon>Bacillati</taxon>
        <taxon>Actinomycetota</taxon>
        <taxon>Actinomycetes</taxon>
        <taxon>Mycobacteriales</taxon>
        <taxon>Corynebacteriaceae</taxon>
        <taxon>Corynebacterium</taxon>
    </lineage>
</organism>
<keyword evidence="1" id="KW-0328">Glycosyltransferase</keyword>
<protein>
    <submittedName>
        <fullName evidence="5">Glycosyltransferase</fullName>
    </submittedName>
</protein>
<dbReference type="Proteomes" id="UP000014809">
    <property type="component" value="Chromosome"/>
</dbReference>
<evidence type="ECO:0000313" key="5">
    <source>
        <dbReference type="EMBL" id="AGP31636.1"/>
    </source>
</evidence>
<dbReference type="InterPro" id="IPR001296">
    <property type="entry name" value="Glyco_trans_1"/>
</dbReference>
<dbReference type="STRING" id="1200352.A606_09985"/>
<dbReference type="CDD" id="cd03814">
    <property type="entry name" value="GT4-like"/>
    <property type="match status" value="1"/>
</dbReference>
<sequence>MVVPPVNGQQLRIAIVAESFLPQVNGVVNSVLRILEHLRDQGHDALVIAPALTWRERRAGSHAVTEAVGFPVVRVPAVQLPRIDSLPVGVPTPAVLRILRRYRPDVVHLASPFVLGAGAAAAARILRIPTVAVYQTDVPGFVDQYDLGFLIPPARIGAWGVVRMIHNRAALTLAPSHATMRELTSHGVRRVLYWPRGVDVDLFSPDRRKDALRRAWLGEGGDAARHLVGYVGRLASEKNVQRLAALADRPDLQLVIVGDGPERQQLEQLMPTAVFTGALHGTELAEAYASLDVFVHTGEFETFCQGLHEALASGVPSIAPAAGGPLDLIEDQVSGELLEVSSFTRDLPGAVDRLTGPDHDRMADAARAGVLHRRWPELCGELVDVYRRVVSSDVTARVV</sequence>
<dbReference type="eggNOG" id="COG0438">
    <property type="taxonomic scope" value="Bacteria"/>
</dbReference>
<gene>
    <name evidence="5" type="ORF">A606_09985</name>
</gene>
<keyword evidence="2 5" id="KW-0808">Transferase</keyword>
<keyword evidence="6" id="KW-1185">Reference proteome</keyword>
<evidence type="ECO:0000259" key="3">
    <source>
        <dbReference type="Pfam" id="PF00534"/>
    </source>
</evidence>
<evidence type="ECO:0000256" key="1">
    <source>
        <dbReference type="ARBA" id="ARBA00022676"/>
    </source>
</evidence>
<evidence type="ECO:0000259" key="4">
    <source>
        <dbReference type="Pfam" id="PF13439"/>
    </source>
</evidence>
<evidence type="ECO:0000313" key="6">
    <source>
        <dbReference type="Proteomes" id="UP000014809"/>
    </source>
</evidence>
<dbReference type="SUPFAM" id="SSF53756">
    <property type="entry name" value="UDP-Glycosyltransferase/glycogen phosphorylase"/>
    <property type="match status" value="1"/>
</dbReference>
<dbReference type="Gene3D" id="3.40.50.2000">
    <property type="entry name" value="Glycogen Phosphorylase B"/>
    <property type="match status" value="2"/>
</dbReference>
<feature type="domain" description="Glycosyl transferase family 1" evidence="3">
    <location>
        <begin position="226"/>
        <end position="341"/>
    </location>
</feature>
<dbReference type="GO" id="GO:1903509">
    <property type="term" value="P:liposaccharide metabolic process"/>
    <property type="evidence" value="ECO:0007669"/>
    <property type="project" value="UniProtKB-ARBA"/>
</dbReference>
<dbReference type="GO" id="GO:1901137">
    <property type="term" value="P:carbohydrate derivative biosynthetic process"/>
    <property type="evidence" value="ECO:0007669"/>
    <property type="project" value="UniProtKB-ARBA"/>
</dbReference>
<dbReference type="InterPro" id="IPR028098">
    <property type="entry name" value="Glyco_trans_4-like_N"/>
</dbReference>
<feature type="domain" description="Glycosyltransferase subfamily 4-like N-terminal" evidence="4">
    <location>
        <begin position="24"/>
        <end position="201"/>
    </location>
</feature>
<dbReference type="KEGG" id="cter:A606_09985"/>
<dbReference type="PANTHER" id="PTHR45947">
    <property type="entry name" value="SULFOQUINOVOSYL TRANSFERASE SQD2"/>
    <property type="match status" value="1"/>
</dbReference>
<name>S4XGH2_9CORY</name>
<accession>S4XGH2</accession>
<dbReference type="PANTHER" id="PTHR45947:SF3">
    <property type="entry name" value="SULFOQUINOVOSYL TRANSFERASE SQD2"/>
    <property type="match status" value="1"/>
</dbReference>